<dbReference type="Proteomes" id="UP000653480">
    <property type="component" value="Unassembled WGS sequence"/>
</dbReference>
<dbReference type="PANTHER" id="PTHR36440:SF1">
    <property type="entry name" value="PUTATIVE (AFU_ORTHOLOGUE AFUA_8G07350)-RELATED"/>
    <property type="match status" value="1"/>
</dbReference>
<dbReference type="RefSeq" id="WP_142575523.1">
    <property type="nucleotide sequence ID" value="NZ_BMMN01000021.1"/>
</dbReference>
<comment type="caution">
    <text evidence="3">The sequence shown here is derived from an EMBL/GenBank/DDBJ whole genome shotgun (WGS) entry which is preliminary data.</text>
</comment>
<dbReference type="InterPro" id="IPR013096">
    <property type="entry name" value="Cupin_2"/>
</dbReference>
<dbReference type="Pfam" id="PF07883">
    <property type="entry name" value="Cupin_2"/>
    <property type="match status" value="1"/>
</dbReference>
<dbReference type="Gene3D" id="2.60.120.10">
    <property type="entry name" value="Jelly Rolls"/>
    <property type="match status" value="1"/>
</dbReference>
<evidence type="ECO:0000313" key="4">
    <source>
        <dbReference type="Proteomes" id="UP000653480"/>
    </source>
</evidence>
<reference evidence="3" key="1">
    <citation type="journal article" date="2014" name="Int. J. Syst. Evol. Microbiol.">
        <title>Complete genome sequence of Corynebacterium casei LMG S-19264T (=DSM 44701T), isolated from a smear-ripened cheese.</title>
        <authorList>
            <consortium name="US DOE Joint Genome Institute (JGI-PGF)"/>
            <person name="Walter F."/>
            <person name="Albersmeier A."/>
            <person name="Kalinowski J."/>
            <person name="Ruckert C."/>
        </authorList>
    </citation>
    <scope>NUCLEOTIDE SEQUENCE</scope>
    <source>
        <strain evidence="3">CGMCC 4.7138</strain>
    </source>
</reference>
<proteinExistence type="predicted"/>
<feature type="region of interest" description="Disordered" evidence="1">
    <location>
        <begin position="154"/>
        <end position="216"/>
    </location>
</feature>
<feature type="domain" description="Cupin type-2" evidence="2">
    <location>
        <begin position="54"/>
        <end position="121"/>
    </location>
</feature>
<dbReference type="InterPro" id="IPR011051">
    <property type="entry name" value="RmlC_Cupin_sf"/>
</dbReference>
<evidence type="ECO:0000313" key="3">
    <source>
        <dbReference type="EMBL" id="GGO30736.1"/>
    </source>
</evidence>
<reference evidence="3" key="2">
    <citation type="submission" date="2020-09" db="EMBL/GenBank/DDBJ databases">
        <authorList>
            <person name="Sun Q."/>
            <person name="Zhou Y."/>
        </authorList>
    </citation>
    <scope>NUCLEOTIDE SEQUENCE</scope>
    <source>
        <strain evidence="3">CGMCC 4.7138</strain>
    </source>
</reference>
<name>A0A8H9H5Y8_9ACTN</name>
<organism evidence="3 4">
    <name type="scientific">Microbispora bryophytorum</name>
    <dbReference type="NCBI Taxonomy" id="1460882"/>
    <lineage>
        <taxon>Bacteria</taxon>
        <taxon>Bacillati</taxon>
        <taxon>Actinomycetota</taxon>
        <taxon>Actinomycetes</taxon>
        <taxon>Streptosporangiales</taxon>
        <taxon>Streptosporangiaceae</taxon>
        <taxon>Microbispora</taxon>
    </lineage>
</organism>
<protein>
    <recommendedName>
        <fullName evidence="2">Cupin type-2 domain-containing protein</fullName>
    </recommendedName>
</protein>
<evidence type="ECO:0000256" key="1">
    <source>
        <dbReference type="SAM" id="MobiDB-lite"/>
    </source>
</evidence>
<dbReference type="PANTHER" id="PTHR36440">
    <property type="entry name" value="PUTATIVE (AFU_ORTHOLOGUE AFUA_8G07350)-RELATED"/>
    <property type="match status" value="1"/>
</dbReference>
<dbReference type="OrthoDB" id="5243731at2"/>
<dbReference type="SUPFAM" id="SSF51182">
    <property type="entry name" value="RmlC-like cupins"/>
    <property type="match status" value="1"/>
</dbReference>
<sequence length="216" mass="23475">MTYPPSTYHGDTGEPTASYRRPDATPELDYPSGTTVHYLATGATTNGQFGLYRWDMGPEPSGPAAHFHRSISESFYILTGTVRIYDGRRWIDTGPGDFVHVPEGGVHAFRNESGEPASMLLHFAPGAPREGYFEGLLTLADMSEEEKAEFYLASAPRSDHRPARPGSHPGRWWPREPEQRPAHPQHGRTADGPANSPAGTPGDPARTIGAAIGLQV</sequence>
<keyword evidence="4" id="KW-1185">Reference proteome</keyword>
<gene>
    <name evidence="3" type="ORF">GCM10011574_67440</name>
</gene>
<dbReference type="AlphaFoldDB" id="A0A8H9H5Y8"/>
<accession>A0A8H9H5Y8</accession>
<dbReference type="EMBL" id="BMMN01000021">
    <property type="protein sequence ID" value="GGO30736.1"/>
    <property type="molecule type" value="Genomic_DNA"/>
</dbReference>
<feature type="region of interest" description="Disordered" evidence="1">
    <location>
        <begin position="1"/>
        <end position="27"/>
    </location>
</feature>
<dbReference type="InterPro" id="IPR053146">
    <property type="entry name" value="QDO-like"/>
</dbReference>
<evidence type="ECO:0000259" key="2">
    <source>
        <dbReference type="Pfam" id="PF07883"/>
    </source>
</evidence>
<dbReference type="InterPro" id="IPR014710">
    <property type="entry name" value="RmlC-like_jellyroll"/>
</dbReference>